<dbReference type="Proteomes" id="UP001626550">
    <property type="component" value="Unassembled WGS sequence"/>
</dbReference>
<name>A0ABD2QHI9_9PLAT</name>
<sequence length="61" mass="6982">MTVFGVTELRRCKAASLKDWCYVVKFWKGPFLNSVFIRHHILGVTEEVGIESKLHALPPLL</sequence>
<dbReference type="AlphaFoldDB" id="A0ABD2QHI9"/>
<reference evidence="1 2" key="1">
    <citation type="submission" date="2024-11" db="EMBL/GenBank/DDBJ databases">
        <title>Adaptive evolution of stress response genes in parasites aligns with host niche diversity.</title>
        <authorList>
            <person name="Hahn C."/>
            <person name="Resl P."/>
        </authorList>
    </citation>
    <scope>NUCLEOTIDE SEQUENCE [LARGE SCALE GENOMIC DNA]</scope>
    <source>
        <strain evidence="1">EGGRZ-B1_66</strain>
        <tissue evidence="1">Body</tissue>
    </source>
</reference>
<comment type="caution">
    <text evidence="1">The sequence shown here is derived from an EMBL/GenBank/DDBJ whole genome shotgun (WGS) entry which is preliminary data.</text>
</comment>
<evidence type="ECO:0000313" key="1">
    <source>
        <dbReference type="EMBL" id="KAL3319023.1"/>
    </source>
</evidence>
<protein>
    <submittedName>
        <fullName evidence="1">Uncharacterized protein</fullName>
    </submittedName>
</protein>
<evidence type="ECO:0000313" key="2">
    <source>
        <dbReference type="Proteomes" id="UP001626550"/>
    </source>
</evidence>
<accession>A0ABD2QHI9</accession>
<dbReference type="EMBL" id="JBJKFK010000178">
    <property type="protein sequence ID" value="KAL3319023.1"/>
    <property type="molecule type" value="Genomic_DNA"/>
</dbReference>
<proteinExistence type="predicted"/>
<gene>
    <name evidence="1" type="ORF">Ciccas_002308</name>
</gene>
<keyword evidence="2" id="KW-1185">Reference proteome</keyword>
<organism evidence="1 2">
    <name type="scientific">Cichlidogyrus casuarinus</name>
    <dbReference type="NCBI Taxonomy" id="1844966"/>
    <lineage>
        <taxon>Eukaryota</taxon>
        <taxon>Metazoa</taxon>
        <taxon>Spiralia</taxon>
        <taxon>Lophotrochozoa</taxon>
        <taxon>Platyhelminthes</taxon>
        <taxon>Monogenea</taxon>
        <taxon>Monopisthocotylea</taxon>
        <taxon>Dactylogyridea</taxon>
        <taxon>Ancyrocephalidae</taxon>
        <taxon>Cichlidogyrus</taxon>
    </lineage>
</organism>